<dbReference type="Pfam" id="PF12833">
    <property type="entry name" value="HTH_18"/>
    <property type="match status" value="1"/>
</dbReference>
<dbReference type="Gene3D" id="1.10.10.60">
    <property type="entry name" value="Homeodomain-like"/>
    <property type="match status" value="1"/>
</dbReference>
<organism evidence="5 6">
    <name type="scientific">Marilutibacter alkalisoli</name>
    <dbReference type="NCBI Taxonomy" id="2591633"/>
    <lineage>
        <taxon>Bacteria</taxon>
        <taxon>Pseudomonadati</taxon>
        <taxon>Pseudomonadota</taxon>
        <taxon>Gammaproteobacteria</taxon>
        <taxon>Lysobacterales</taxon>
        <taxon>Lysobacteraceae</taxon>
        <taxon>Marilutibacter</taxon>
    </lineage>
</organism>
<accession>A0A514BR80</accession>
<dbReference type="InterPro" id="IPR020449">
    <property type="entry name" value="Tscrpt_reg_AraC-type_HTH"/>
</dbReference>
<dbReference type="PANTHER" id="PTHR46796">
    <property type="entry name" value="HTH-TYPE TRANSCRIPTIONAL ACTIVATOR RHAS-RELATED"/>
    <property type="match status" value="1"/>
</dbReference>
<protein>
    <submittedName>
        <fullName evidence="5">AraC family transcriptional regulator</fullName>
    </submittedName>
</protein>
<dbReference type="InterPro" id="IPR000014">
    <property type="entry name" value="PAS"/>
</dbReference>
<dbReference type="InterPro" id="IPR009057">
    <property type="entry name" value="Homeodomain-like_sf"/>
</dbReference>
<dbReference type="SMART" id="SM00342">
    <property type="entry name" value="HTH_ARAC"/>
    <property type="match status" value="1"/>
</dbReference>
<keyword evidence="2" id="KW-0238">DNA-binding</keyword>
<dbReference type="PROSITE" id="PS01124">
    <property type="entry name" value="HTH_ARAC_FAMILY_2"/>
    <property type="match status" value="1"/>
</dbReference>
<dbReference type="GO" id="GO:0043565">
    <property type="term" value="F:sequence-specific DNA binding"/>
    <property type="evidence" value="ECO:0007669"/>
    <property type="project" value="InterPro"/>
</dbReference>
<dbReference type="CDD" id="cd00130">
    <property type="entry name" value="PAS"/>
    <property type="match status" value="1"/>
</dbReference>
<dbReference type="InterPro" id="IPR050204">
    <property type="entry name" value="AraC_XylS_family_regulators"/>
</dbReference>
<evidence type="ECO:0000256" key="2">
    <source>
        <dbReference type="ARBA" id="ARBA00023125"/>
    </source>
</evidence>
<evidence type="ECO:0000259" key="4">
    <source>
        <dbReference type="PROSITE" id="PS01124"/>
    </source>
</evidence>
<sequence length="235" mass="26747">MDPVLPALEVQALFDVLADTVFFIKDREGRYTHCNHTLMRRLGRKRRDDVIGRSATEVFPPPLGATYHSQDRRVLRGETISDQLEVHLYPNRRPGWCLTLKRPLLVHGRISGLIGVSRDLGRPDSRHAAYGQLEKVMAHMQAHLDRNLRIPALAELAGVSVAQLERQFRHVFQVTPQQHLIKLRIELAMRLLHGEDSIASIGQQCGFSDQSAFARQFKATVGMTPREYRNLKSCL</sequence>
<dbReference type="InterPro" id="IPR013656">
    <property type="entry name" value="PAS_4"/>
</dbReference>
<dbReference type="RefSeq" id="WP_141623221.1">
    <property type="nucleotide sequence ID" value="NZ_CP041242.1"/>
</dbReference>
<dbReference type="InterPro" id="IPR018062">
    <property type="entry name" value="HTH_AraC-typ_CS"/>
</dbReference>
<evidence type="ECO:0000313" key="6">
    <source>
        <dbReference type="Proteomes" id="UP000317199"/>
    </source>
</evidence>
<keyword evidence="3" id="KW-0804">Transcription</keyword>
<dbReference type="OrthoDB" id="6146868at2"/>
<dbReference type="Proteomes" id="UP000317199">
    <property type="component" value="Chromosome"/>
</dbReference>
<dbReference type="Gene3D" id="3.30.450.20">
    <property type="entry name" value="PAS domain"/>
    <property type="match status" value="1"/>
</dbReference>
<reference evidence="5 6" key="1">
    <citation type="submission" date="2019-06" db="EMBL/GenBank/DDBJ databases">
        <title>Lysobacter alkalisoli sp. nov. isolated from saline-alkali soil.</title>
        <authorList>
            <person name="Sun J.-Q."/>
            <person name="Xu L."/>
        </authorList>
    </citation>
    <scope>NUCLEOTIDE SEQUENCE [LARGE SCALE GENOMIC DNA]</scope>
    <source>
        <strain evidence="5 6">SJ-36</strain>
    </source>
</reference>
<dbReference type="PANTHER" id="PTHR46796:SF13">
    <property type="entry name" value="HTH-TYPE TRANSCRIPTIONAL ACTIVATOR RHAS"/>
    <property type="match status" value="1"/>
</dbReference>
<keyword evidence="6" id="KW-1185">Reference proteome</keyword>
<evidence type="ECO:0000256" key="1">
    <source>
        <dbReference type="ARBA" id="ARBA00023015"/>
    </source>
</evidence>
<dbReference type="GO" id="GO:0003700">
    <property type="term" value="F:DNA-binding transcription factor activity"/>
    <property type="evidence" value="ECO:0007669"/>
    <property type="project" value="InterPro"/>
</dbReference>
<evidence type="ECO:0000256" key="3">
    <source>
        <dbReference type="ARBA" id="ARBA00023163"/>
    </source>
</evidence>
<dbReference type="Pfam" id="PF08448">
    <property type="entry name" value="PAS_4"/>
    <property type="match status" value="1"/>
</dbReference>
<dbReference type="SUPFAM" id="SSF55785">
    <property type="entry name" value="PYP-like sensor domain (PAS domain)"/>
    <property type="match status" value="1"/>
</dbReference>
<keyword evidence="1" id="KW-0805">Transcription regulation</keyword>
<name>A0A514BR80_9GAMM</name>
<dbReference type="SMART" id="SM00091">
    <property type="entry name" value="PAS"/>
    <property type="match status" value="1"/>
</dbReference>
<feature type="domain" description="HTH araC/xylS-type" evidence="4">
    <location>
        <begin position="134"/>
        <end position="231"/>
    </location>
</feature>
<gene>
    <name evidence="5" type="ORF">FKV23_07080</name>
</gene>
<dbReference type="EMBL" id="CP041242">
    <property type="protein sequence ID" value="QDH69881.1"/>
    <property type="molecule type" value="Genomic_DNA"/>
</dbReference>
<evidence type="ECO:0000313" key="5">
    <source>
        <dbReference type="EMBL" id="QDH69881.1"/>
    </source>
</evidence>
<dbReference type="InterPro" id="IPR035965">
    <property type="entry name" value="PAS-like_dom_sf"/>
</dbReference>
<dbReference type="SUPFAM" id="SSF46689">
    <property type="entry name" value="Homeodomain-like"/>
    <property type="match status" value="2"/>
</dbReference>
<dbReference type="PROSITE" id="PS00041">
    <property type="entry name" value="HTH_ARAC_FAMILY_1"/>
    <property type="match status" value="1"/>
</dbReference>
<dbReference type="PRINTS" id="PR00032">
    <property type="entry name" value="HTHARAC"/>
</dbReference>
<proteinExistence type="predicted"/>
<dbReference type="AlphaFoldDB" id="A0A514BR80"/>
<dbReference type="KEGG" id="lyj:FKV23_07080"/>
<dbReference type="InterPro" id="IPR018060">
    <property type="entry name" value="HTH_AraC"/>
</dbReference>